<dbReference type="STRING" id="39947.A0A0P0X0R8"/>
<dbReference type="InParanoid" id="A0A0P0X0R8"/>
<proteinExistence type="predicted"/>
<protein>
    <submittedName>
        <fullName evidence="1">Os06g0692700 protein</fullName>
    </submittedName>
</protein>
<dbReference type="EMBL" id="AP014962">
    <property type="protein sequence ID" value="BAS99248.1"/>
    <property type="molecule type" value="Genomic_DNA"/>
</dbReference>
<dbReference type="Proteomes" id="UP000059680">
    <property type="component" value="Chromosome 6"/>
</dbReference>
<dbReference type="Gramene" id="Os06t0692700-01">
    <property type="protein sequence ID" value="Os06t0692700-01"/>
    <property type="gene ID" value="Os06g0692700"/>
</dbReference>
<evidence type="ECO:0000313" key="1">
    <source>
        <dbReference type="EMBL" id="BAS99248.1"/>
    </source>
</evidence>
<reference evidence="1 2" key="3">
    <citation type="journal article" date="2013" name="Rice">
        <title>Improvement of the Oryza sativa Nipponbare reference genome using next generation sequence and optical map data.</title>
        <authorList>
            <person name="Kawahara Y."/>
            <person name="de la Bastide M."/>
            <person name="Hamilton J.P."/>
            <person name="Kanamori H."/>
            <person name="McCombie W.R."/>
            <person name="Ouyang S."/>
            <person name="Schwartz D.C."/>
            <person name="Tanaka T."/>
            <person name="Wu J."/>
            <person name="Zhou S."/>
            <person name="Childs K.L."/>
            <person name="Davidson R.M."/>
            <person name="Lin H."/>
            <person name="Quesada-Ocampo L."/>
            <person name="Vaillancourt B."/>
            <person name="Sakai H."/>
            <person name="Lee S.S."/>
            <person name="Kim J."/>
            <person name="Numa H."/>
            <person name="Itoh T."/>
            <person name="Buell C.R."/>
            <person name="Matsumoto T."/>
        </authorList>
    </citation>
    <scope>NUCLEOTIDE SEQUENCE [LARGE SCALE GENOMIC DNA]</scope>
    <source>
        <strain evidence="2">cv. Nipponbare</strain>
    </source>
</reference>
<name>A0A0P0X0R8_ORYSJ</name>
<dbReference type="AlphaFoldDB" id="A0A0P0X0R8"/>
<gene>
    <name evidence="1" type="ordered locus">Os06g0692700</name>
    <name evidence="1" type="ORF">OSNPB_060692700</name>
</gene>
<accession>A0A0P0X0R8</accession>
<dbReference type="PaxDb" id="39947-A0A0P0X0R8"/>
<reference evidence="1 2" key="2">
    <citation type="journal article" date="2013" name="Plant Cell Physiol.">
        <title>Rice Annotation Project Database (RAP-DB): an integrative and interactive database for rice genomics.</title>
        <authorList>
            <person name="Sakai H."/>
            <person name="Lee S.S."/>
            <person name="Tanaka T."/>
            <person name="Numa H."/>
            <person name="Kim J."/>
            <person name="Kawahara Y."/>
            <person name="Wakimoto H."/>
            <person name="Yang C.C."/>
            <person name="Iwamoto M."/>
            <person name="Abe T."/>
            <person name="Yamada Y."/>
            <person name="Muto A."/>
            <person name="Inokuchi H."/>
            <person name="Ikemura T."/>
            <person name="Matsumoto T."/>
            <person name="Sasaki T."/>
            <person name="Itoh T."/>
        </authorList>
    </citation>
    <scope>NUCLEOTIDE SEQUENCE [LARGE SCALE GENOMIC DNA]</scope>
    <source>
        <strain evidence="2">cv. Nipponbare</strain>
    </source>
</reference>
<sequence>MVAPCAASPTREKVSSDLPCGMTGERGDLLARLAGGRGVLFDGVTARVVARQHLPARRERQDPQISRAVLWPCCCCSALLYLSDQLLHGAGGELPHRLPRWSLARWQWQPLHVMGEEDRLL</sequence>
<evidence type="ECO:0000313" key="2">
    <source>
        <dbReference type="Proteomes" id="UP000059680"/>
    </source>
</evidence>
<reference evidence="2" key="1">
    <citation type="journal article" date="2005" name="Nature">
        <title>The map-based sequence of the rice genome.</title>
        <authorList>
            <consortium name="International rice genome sequencing project (IRGSP)"/>
            <person name="Matsumoto T."/>
            <person name="Wu J."/>
            <person name="Kanamori H."/>
            <person name="Katayose Y."/>
            <person name="Fujisawa M."/>
            <person name="Namiki N."/>
            <person name="Mizuno H."/>
            <person name="Yamamoto K."/>
            <person name="Antonio B.A."/>
            <person name="Baba T."/>
            <person name="Sakata K."/>
            <person name="Nagamura Y."/>
            <person name="Aoki H."/>
            <person name="Arikawa K."/>
            <person name="Arita K."/>
            <person name="Bito T."/>
            <person name="Chiden Y."/>
            <person name="Fujitsuka N."/>
            <person name="Fukunaka R."/>
            <person name="Hamada M."/>
            <person name="Harada C."/>
            <person name="Hayashi A."/>
            <person name="Hijishita S."/>
            <person name="Honda M."/>
            <person name="Hosokawa S."/>
            <person name="Ichikawa Y."/>
            <person name="Idonuma A."/>
            <person name="Iijima M."/>
            <person name="Ikeda M."/>
            <person name="Ikeno M."/>
            <person name="Ito K."/>
            <person name="Ito S."/>
            <person name="Ito T."/>
            <person name="Ito Y."/>
            <person name="Ito Y."/>
            <person name="Iwabuchi A."/>
            <person name="Kamiya K."/>
            <person name="Karasawa W."/>
            <person name="Kurita K."/>
            <person name="Katagiri S."/>
            <person name="Kikuta A."/>
            <person name="Kobayashi H."/>
            <person name="Kobayashi N."/>
            <person name="Machita K."/>
            <person name="Maehara T."/>
            <person name="Masukawa M."/>
            <person name="Mizubayashi T."/>
            <person name="Mukai Y."/>
            <person name="Nagasaki H."/>
            <person name="Nagata Y."/>
            <person name="Naito S."/>
            <person name="Nakashima M."/>
            <person name="Nakama Y."/>
            <person name="Nakamichi Y."/>
            <person name="Nakamura M."/>
            <person name="Meguro A."/>
            <person name="Negishi M."/>
            <person name="Ohta I."/>
            <person name="Ohta T."/>
            <person name="Okamoto M."/>
            <person name="Ono N."/>
            <person name="Saji S."/>
            <person name="Sakaguchi M."/>
            <person name="Sakai K."/>
            <person name="Shibata M."/>
            <person name="Shimokawa T."/>
            <person name="Song J."/>
            <person name="Takazaki Y."/>
            <person name="Terasawa K."/>
            <person name="Tsugane M."/>
            <person name="Tsuji K."/>
            <person name="Ueda S."/>
            <person name="Waki K."/>
            <person name="Yamagata H."/>
            <person name="Yamamoto M."/>
            <person name="Yamamoto S."/>
            <person name="Yamane H."/>
            <person name="Yoshiki S."/>
            <person name="Yoshihara R."/>
            <person name="Yukawa K."/>
            <person name="Zhong H."/>
            <person name="Yano M."/>
            <person name="Yuan Q."/>
            <person name="Ouyang S."/>
            <person name="Liu J."/>
            <person name="Jones K.M."/>
            <person name="Gansberger K."/>
            <person name="Moffat K."/>
            <person name="Hill J."/>
            <person name="Bera J."/>
            <person name="Fadrosh D."/>
            <person name="Jin S."/>
            <person name="Johri S."/>
            <person name="Kim M."/>
            <person name="Overton L."/>
            <person name="Reardon M."/>
            <person name="Tsitrin T."/>
            <person name="Vuong H."/>
            <person name="Weaver B."/>
            <person name="Ciecko A."/>
            <person name="Tallon L."/>
            <person name="Jackson J."/>
            <person name="Pai G."/>
            <person name="Aken S.V."/>
            <person name="Utterback T."/>
            <person name="Reidmuller S."/>
            <person name="Feldblyum T."/>
            <person name="Hsiao J."/>
            <person name="Zismann V."/>
            <person name="Iobst S."/>
            <person name="de Vazeille A.R."/>
            <person name="Buell C.R."/>
            <person name="Ying K."/>
            <person name="Li Y."/>
            <person name="Lu T."/>
            <person name="Huang Y."/>
            <person name="Zhao Q."/>
            <person name="Feng Q."/>
            <person name="Zhang L."/>
            <person name="Zhu J."/>
            <person name="Weng Q."/>
            <person name="Mu J."/>
            <person name="Lu Y."/>
            <person name="Fan D."/>
            <person name="Liu Y."/>
            <person name="Guan J."/>
            <person name="Zhang Y."/>
            <person name="Yu S."/>
            <person name="Liu X."/>
            <person name="Zhang Y."/>
            <person name="Hong G."/>
            <person name="Han B."/>
            <person name="Choisne N."/>
            <person name="Demange N."/>
            <person name="Orjeda G."/>
            <person name="Samain S."/>
            <person name="Cattolico L."/>
            <person name="Pelletier E."/>
            <person name="Couloux A."/>
            <person name="Segurens B."/>
            <person name="Wincker P."/>
            <person name="D'Hont A."/>
            <person name="Scarpelli C."/>
            <person name="Weissenbach J."/>
            <person name="Salanoubat M."/>
            <person name="Quetier F."/>
            <person name="Yu Y."/>
            <person name="Kim H.R."/>
            <person name="Rambo T."/>
            <person name="Currie J."/>
            <person name="Collura K."/>
            <person name="Luo M."/>
            <person name="Yang T."/>
            <person name="Ammiraju J.S.S."/>
            <person name="Engler F."/>
            <person name="Soderlund C."/>
            <person name="Wing R.A."/>
            <person name="Palmer L.E."/>
            <person name="de la Bastide M."/>
            <person name="Spiegel L."/>
            <person name="Nascimento L."/>
            <person name="Zutavern T."/>
            <person name="O'Shaughnessy A."/>
            <person name="Dike S."/>
            <person name="Dedhia N."/>
            <person name="Preston R."/>
            <person name="Balija V."/>
            <person name="McCombie W.R."/>
            <person name="Chow T."/>
            <person name="Chen H."/>
            <person name="Chung M."/>
            <person name="Chen C."/>
            <person name="Shaw J."/>
            <person name="Wu H."/>
            <person name="Hsiao K."/>
            <person name="Chao Y."/>
            <person name="Chu M."/>
            <person name="Cheng C."/>
            <person name="Hour A."/>
            <person name="Lee P."/>
            <person name="Lin S."/>
            <person name="Lin Y."/>
            <person name="Liou J."/>
            <person name="Liu S."/>
            <person name="Hsing Y."/>
            <person name="Raghuvanshi S."/>
            <person name="Mohanty A."/>
            <person name="Bharti A.K."/>
            <person name="Gaur A."/>
            <person name="Gupta V."/>
            <person name="Kumar D."/>
            <person name="Ravi V."/>
            <person name="Vij S."/>
            <person name="Kapur A."/>
            <person name="Khurana P."/>
            <person name="Khurana P."/>
            <person name="Khurana J.P."/>
            <person name="Tyagi A.K."/>
            <person name="Gaikwad K."/>
            <person name="Singh A."/>
            <person name="Dalal V."/>
            <person name="Srivastava S."/>
            <person name="Dixit A."/>
            <person name="Pal A.K."/>
            <person name="Ghazi I.A."/>
            <person name="Yadav M."/>
            <person name="Pandit A."/>
            <person name="Bhargava A."/>
            <person name="Sureshbabu K."/>
            <person name="Batra K."/>
            <person name="Sharma T.R."/>
            <person name="Mohapatra T."/>
            <person name="Singh N.K."/>
            <person name="Messing J."/>
            <person name="Nelson A.B."/>
            <person name="Fuks G."/>
            <person name="Kavchok S."/>
            <person name="Keizer G."/>
            <person name="Linton E."/>
            <person name="Llaca V."/>
            <person name="Song R."/>
            <person name="Tanyolac B."/>
            <person name="Young S."/>
            <person name="Ho-Il K."/>
            <person name="Hahn J.H."/>
            <person name="Sangsakoo G."/>
            <person name="Vanavichit A."/>
            <person name="de Mattos Luiz.A.T."/>
            <person name="Zimmer P.D."/>
            <person name="Malone G."/>
            <person name="Dellagostin O."/>
            <person name="de Oliveira A.C."/>
            <person name="Bevan M."/>
            <person name="Bancroft I."/>
            <person name="Minx P."/>
            <person name="Cordum H."/>
            <person name="Wilson R."/>
            <person name="Cheng Z."/>
            <person name="Jin W."/>
            <person name="Jiang J."/>
            <person name="Leong S.A."/>
            <person name="Iwama H."/>
            <person name="Gojobori T."/>
            <person name="Itoh T."/>
            <person name="Niimura Y."/>
            <person name="Fujii Y."/>
            <person name="Habara T."/>
            <person name="Sakai H."/>
            <person name="Sato Y."/>
            <person name="Wilson G."/>
            <person name="Kumar K."/>
            <person name="McCouch S."/>
            <person name="Juretic N."/>
            <person name="Hoen D."/>
            <person name="Wright S."/>
            <person name="Bruskiewich R."/>
            <person name="Bureau T."/>
            <person name="Miyao A."/>
            <person name="Hirochika H."/>
            <person name="Nishikawa T."/>
            <person name="Kadowaki K."/>
            <person name="Sugiura M."/>
            <person name="Burr B."/>
            <person name="Sasaki T."/>
        </authorList>
    </citation>
    <scope>NUCLEOTIDE SEQUENCE [LARGE SCALE GENOMIC DNA]</scope>
    <source>
        <strain evidence="2">cv. Nipponbare</strain>
    </source>
</reference>
<keyword evidence="2" id="KW-1185">Reference proteome</keyword>
<organism evidence="1 2">
    <name type="scientific">Oryza sativa subsp. japonica</name>
    <name type="common">Rice</name>
    <dbReference type="NCBI Taxonomy" id="39947"/>
    <lineage>
        <taxon>Eukaryota</taxon>
        <taxon>Viridiplantae</taxon>
        <taxon>Streptophyta</taxon>
        <taxon>Embryophyta</taxon>
        <taxon>Tracheophyta</taxon>
        <taxon>Spermatophyta</taxon>
        <taxon>Magnoliopsida</taxon>
        <taxon>Liliopsida</taxon>
        <taxon>Poales</taxon>
        <taxon>Poaceae</taxon>
        <taxon>BOP clade</taxon>
        <taxon>Oryzoideae</taxon>
        <taxon>Oryzeae</taxon>
        <taxon>Oryzinae</taxon>
        <taxon>Oryza</taxon>
        <taxon>Oryza sativa</taxon>
    </lineage>
</organism>